<protein>
    <submittedName>
        <fullName evidence="4">Transcriptional activator FtrA</fullName>
    </submittedName>
</protein>
<dbReference type="GO" id="GO:0043565">
    <property type="term" value="F:sequence-specific DNA binding"/>
    <property type="evidence" value="ECO:0007669"/>
    <property type="project" value="InterPro"/>
</dbReference>
<organism evidence="4 5">
    <name type="scientific">Pigmentiphaga humi</name>
    <dbReference type="NCBI Taxonomy" id="2478468"/>
    <lineage>
        <taxon>Bacteria</taxon>
        <taxon>Pseudomonadati</taxon>
        <taxon>Pseudomonadota</taxon>
        <taxon>Betaproteobacteria</taxon>
        <taxon>Burkholderiales</taxon>
        <taxon>Alcaligenaceae</taxon>
        <taxon>Pigmentiphaga</taxon>
    </lineage>
</organism>
<dbReference type="PANTHER" id="PTHR47893">
    <property type="entry name" value="REGULATORY PROTEIN PCHR"/>
    <property type="match status" value="1"/>
</dbReference>
<keyword evidence="1" id="KW-0805">Transcription regulation</keyword>
<proteinExistence type="predicted"/>
<evidence type="ECO:0000313" key="5">
    <source>
        <dbReference type="Proteomes" id="UP000277294"/>
    </source>
</evidence>
<sequence length="353" mass="39323">MQIESQTVPIPIANPVMLEDDLNAILAPSAPEPAALTLSDILGESRCNAPWPSGGQVTRLHTQPWEGVSARYFDFSLNDRLRVRLDPEKELLLTFFLEGHVVGHIGDEHGPALDFRLDRMLLRTPNRNGGYLIDIPGSCTHRFVQFRLRRELLPRWLQALGVRIPATQLDEMVDRDDGRILCNTAVTPKLRGCLDRIRSERSDQPAFVPLFHARATELLLCALQDLDELVRPARSATVDAPAAVVAQLRAIIAEAPAHPWTITELARRMGCTATRLQQHVRDAAGVSVYNLLVAQRLELAATLLRETRLGVQAIAAEAGWQCHSRFAAVFRAHHGSTPREYRLRHGKAQKPCA</sequence>
<dbReference type="Pfam" id="PF12833">
    <property type="entry name" value="HTH_18"/>
    <property type="match status" value="1"/>
</dbReference>
<evidence type="ECO:0000256" key="2">
    <source>
        <dbReference type="ARBA" id="ARBA00023163"/>
    </source>
</evidence>
<keyword evidence="5" id="KW-1185">Reference proteome</keyword>
<dbReference type="InterPro" id="IPR009057">
    <property type="entry name" value="Homeodomain-like_sf"/>
</dbReference>
<dbReference type="SMART" id="SM00342">
    <property type="entry name" value="HTH_ARAC"/>
    <property type="match status" value="1"/>
</dbReference>
<reference evidence="4 5" key="1">
    <citation type="submission" date="2018-10" db="EMBL/GenBank/DDBJ databases">
        <authorList>
            <person name="Criscuolo A."/>
        </authorList>
    </citation>
    <scope>NUCLEOTIDE SEQUENCE [LARGE SCALE GENOMIC DNA]</scope>
    <source>
        <strain evidence="4">DnA1</strain>
    </source>
</reference>
<dbReference type="GO" id="GO:0003700">
    <property type="term" value="F:DNA-binding transcription factor activity"/>
    <property type="evidence" value="ECO:0007669"/>
    <property type="project" value="InterPro"/>
</dbReference>
<dbReference type="AlphaFoldDB" id="A0A3P4AXI5"/>
<name>A0A3P4AXI5_9BURK</name>
<dbReference type="PROSITE" id="PS01124">
    <property type="entry name" value="HTH_ARAC_FAMILY_2"/>
    <property type="match status" value="1"/>
</dbReference>
<keyword evidence="2" id="KW-0804">Transcription</keyword>
<dbReference type="InterPro" id="IPR018060">
    <property type="entry name" value="HTH_AraC"/>
</dbReference>
<accession>A0A3P4AXI5</accession>
<evidence type="ECO:0000313" key="4">
    <source>
        <dbReference type="EMBL" id="VCU68779.1"/>
    </source>
</evidence>
<dbReference type="InterPro" id="IPR053142">
    <property type="entry name" value="PchR_regulatory_protein"/>
</dbReference>
<feature type="domain" description="HTH araC/xylS-type" evidence="3">
    <location>
        <begin position="246"/>
        <end position="344"/>
    </location>
</feature>
<gene>
    <name evidence="4" type="ORF">PIGHUM_00837</name>
</gene>
<dbReference type="Proteomes" id="UP000277294">
    <property type="component" value="Unassembled WGS sequence"/>
</dbReference>
<evidence type="ECO:0000256" key="1">
    <source>
        <dbReference type="ARBA" id="ARBA00023015"/>
    </source>
</evidence>
<dbReference type="EMBL" id="UWPJ01000008">
    <property type="protein sequence ID" value="VCU68779.1"/>
    <property type="molecule type" value="Genomic_DNA"/>
</dbReference>
<dbReference type="PANTHER" id="PTHR47893:SF1">
    <property type="entry name" value="REGULATORY PROTEIN PCHR"/>
    <property type="match status" value="1"/>
</dbReference>
<dbReference type="SUPFAM" id="SSF46689">
    <property type="entry name" value="Homeodomain-like"/>
    <property type="match status" value="1"/>
</dbReference>
<evidence type="ECO:0000259" key="3">
    <source>
        <dbReference type="PROSITE" id="PS01124"/>
    </source>
</evidence>
<dbReference type="Gene3D" id="1.10.10.60">
    <property type="entry name" value="Homeodomain-like"/>
    <property type="match status" value="1"/>
</dbReference>